<dbReference type="OrthoDB" id="529367at2759"/>
<evidence type="ECO:0000313" key="3">
    <source>
        <dbReference type="Proteomes" id="UP001147733"/>
    </source>
</evidence>
<comment type="caution">
    <text evidence="2">The sequence shown here is derived from an EMBL/GenBank/DDBJ whole genome shotgun (WGS) entry which is preliminary data.</text>
</comment>
<dbReference type="RefSeq" id="XP_056501150.1">
    <property type="nucleotide sequence ID" value="XM_056644336.1"/>
</dbReference>
<dbReference type="EMBL" id="JAPQKT010000004">
    <property type="protein sequence ID" value="KAJ5233650.1"/>
    <property type="molecule type" value="Genomic_DNA"/>
</dbReference>
<dbReference type="GO" id="GO:0008168">
    <property type="term" value="F:methyltransferase activity"/>
    <property type="evidence" value="ECO:0007669"/>
    <property type="project" value="TreeGrafter"/>
</dbReference>
<dbReference type="CDD" id="cd02440">
    <property type="entry name" value="AdoMet_MTases"/>
    <property type="match status" value="1"/>
</dbReference>
<feature type="region of interest" description="Disordered" evidence="1">
    <location>
        <begin position="336"/>
        <end position="356"/>
    </location>
</feature>
<protein>
    <recommendedName>
        <fullName evidence="4">Secondary metabolism regulator LAE1</fullName>
    </recommendedName>
</protein>
<dbReference type="Gene3D" id="3.40.50.150">
    <property type="entry name" value="Vaccinia Virus protein VP39"/>
    <property type="match status" value="1"/>
</dbReference>
<dbReference type="Proteomes" id="UP001147733">
    <property type="component" value="Unassembled WGS sequence"/>
</dbReference>
<reference evidence="2" key="1">
    <citation type="submission" date="2022-11" db="EMBL/GenBank/DDBJ databases">
        <authorList>
            <person name="Petersen C."/>
        </authorList>
    </citation>
    <scope>NUCLEOTIDE SEQUENCE</scope>
    <source>
        <strain evidence="2">IBT 23319</strain>
    </source>
</reference>
<feature type="compositionally biased region" description="Basic and acidic residues" evidence="1">
    <location>
        <begin position="342"/>
        <end position="356"/>
    </location>
</feature>
<dbReference type="AlphaFoldDB" id="A0A9W9TP30"/>
<evidence type="ECO:0000313" key="2">
    <source>
        <dbReference type="EMBL" id="KAJ5233650.1"/>
    </source>
</evidence>
<proteinExistence type="predicted"/>
<dbReference type="SUPFAM" id="SSF53335">
    <property type="entry name" value="S-adenosyl-L-methionine-dependent methyltransferases"/>
    <property type="match status" value="1"/>
</dbReference>
<dbReference type="PANTHER" id="PTHR43591">
    <property type="entry name" value="METHYLTRANSFERASE"/>
    <property type="match status" value="1"/>
</dbReference>
<dbReference type="Pfam" id="PF13489">
    <property type="entry name" value="Methyltransf_23"/>
    <property type="match status" value="1"/>
</dbReference>
<keyword evidence="3" id="KW-1185">Reference proteome</keyword>
<organism evidence="2 3">
    <name type="scientific">Penicillium citrinum</name>
    <dbReference type="NCBI Taxonomy" id="5077"/>
    <lineage>
        <taxon>Eukaryota</taxon>
        <taxon>Fungi</taxon>
        <taxon>Dikarya</taxon>
        <taxon>Ascomycota</taxon>
        <taxon>Pezizomycotina</taxon>
        <taxon>Eurotiomycetes</taxon>
        <taxon>Eurotiomycetidae</taxon>
        <taxon>Eurotiales</taxon>
        <taxon>Aspergillaceae</taxon>
        <taxon>Penicillium</taxon>
    </lineage>
</organism>
<dbReference type="PANTHER" id="PTHR43591:SF106">
    <property type="entry name" value="S-ADENOSYL-L-METHIONINE-DEPENDENT METHYLTRANSFERASE"/>
    <property type="match status" value="1"/>
</dbReference>
<reference evidence="2" key="2">
    <citation type="journal article" date="2023" name="IMA Fungus">
        <title>Comparative genomic study of the Penicillium genus elucidates a diverse pangenome and 15 lateral gene transfer events.</title>
        <authorList>
            <person name="Petersen C."/>
            <person name="Sorensen T."/>
            <person name="Nielsen M.R."/>
            <person name="Sondergaard T.E."/>
            <person name="Sorensen J.L."/>
            <person name="Fitzpatrick D.A."/>
            <person name="Frisvad J.C."/>
            <person name="Nielsen K.L."/>
        </authorList>
    </citation>
    <scope>NUCLEOTIDE SEQUENCE</scope>
    <source>
        <strain evidence="2">IBT 23319</strain>
    </source>
</reference>
<gene>
    <name evidence="2" type="ORF">N7469_005416</name>
</gene>
<accession>A0A9W9TP30</accession>
<evidence type="ECO:0000256" key="1">
    <source>
        <dbReference type="SAM" id="MobiDB-lite"/>
    </source>
</evidence>
<name>A0A9W9TP30_PENCI</name>
<dbReference type="GeneID" id="81383503"/>
<evidence type="ECO:0008006" key="4">
    <source>
        <dbReference type="Google" id="ProtNLM"/>
    </source>
</evidence>
<sequence length="356" mass="41049">MSNEIKIAVDPDVHLRHDEYDPRDWNSETTSIGSSIYRGIVENGRRYQSLKEDEYCFPADEQQFETYDASHLAAIVGDSLEENPLFRAPIEPKNVLDIGTGKGSWAIDVADMYPESWVRGVDLFPPPVSWLPPNCVLEVDDVTQEWTWSRKFDLIHLRVLACSFTPGEMDDLLRKCYDNLEPGGWIEQMEIHPNIYCDDESIPEDNVLYDIGPRCDAAANKSGKRMDLVKTMRASIEKAGFIDVHEKALKWPIGPWPRDKTKKELGSINLHHWLNGVEGYTMFLMTKFGDPAPWSQEEVRVYNAQIRKALLNPNHHPYQRTRRVWARKPFPEEVVQEEVVQEEPRGDSPVVKKEQE</sequence>
<dbReference type="InterPro" id="IPR029063">
    <property type="entry name" value="SAM-dependent_MTases_sf"/>
</dbReference>